<reference evidence="1 2" key="1">
    <citation type="submission" date="2019-09" db="EMBL/GenBank/DDBJ databases">
        <title>Biological control of the noxious weed angled onion (Allium triquetrum) thwarted by endophytic bacteria in Victoria, Australia.</title>
        <authorList>
            <person name="Tehranchian P."/>
            <person name="Adair R.J."/>
            <person name="Van T.H."/>
            <person name="Morrison P.D."/>
            <person name="Williams H."/>
            <person name="Lawrie A.C."/>
        </authorList>
    </citation>
    <scope>NUCLEOTIDE SEQUENCE [LARGE SCALE GENOMIC DNA]</scope>
    <source>
        <strain evidence="1 2">RPTAtOch1</strain>
    </source>
</reference>
<evidence type="ECO:0000313" key="2">
    <source>
        <dbReference type="Proteomes" id="UP000327108"/>
    </source>
</evidence>
<dbReference type="EMBL" id="VYXQ01000012">
    <property type="protein sequence ID" value="KAA9367508.1"/>
    <property type="molecule type" value="Genomic_DNA"/>
</dbReference>
<gene>
    <name evidence="1" type="ORF">F3W84_13405</name>
</gene>
<dbReference type="AlphaFoldDB" id="A0A5N1JWF6"/>
<comment type="caution">
    <text evidence="1">The sequence shown here is derived from an EMBL/GenBank/DDBJ whole genome shotgun (WGS) entry which is preliminary data.</text>
</comment>
<proteinExistence type="predicted"/>
<organism evidence="1 2">
    <name type="scientific">Ochrobactrum quorumnocens</name>
    <dbReference type="NCBI Taxonomy" id="271865"/>
    <lineage>
        <taxon>Bacteria</taxon>
        <taxon>Pseudomonadati</taxon>
        <taxon>Pseudomonadota</taxon>
        <taxon>Alphaproteobacteria</taxon>
        <taxon>Hyphomicrobiales</taxon>
        <taxon>Brucellaceae</taxon>
        <taxon>Brucella/Ochrobactrum group</taxon>
        <taxon>Ochrobactrum</taxon>
    </lineage>
</organism>
<evidence type="ECO:0000313" key="1">
    <source>
        <dbReference type="EMBL" id="KAA9367508.1"/>
    </source>
</evidence>
<keyword evidence="2" id="KW-1185">Reference proteome</keyword>
<dbReference type="Proteomes" id="UP000327108">
    <property type="component" value="Unassembled WGS sequence"/>
</dbReference>
<protein>
    <submittedName>
        <fullName evidence="1">Uncharacterized protein</fullName>
    </submittedName>
</protein>
<sequence length="73" mass="8477">MGRRIIHNDAAVLLGSRFSAEVDALRFATVTVFQPGLLPKLCGYNFRQSFASSRTCWLIQEYPLCKRHYRDRQ</sequence>
<name>A0A5N1JWF6_9HYPH</name>
<accession>A0A5N1JWF6</accession>